<keyword evidence="1" id="KW-0732">Signal</keyword>
<dbReference type="SUPFAM" id="SSF82185">
    <property type="entry name" value="Histone H3 K4-specific methyltransferase SET7/9 N-terminal domain"/>
    <property type="match status" value="1"/>
</dbReference>
<accession>A0ABP8L9Z3</accession>
<gene>
    <name evidence="2" type="ORF">GCM10023188_05550</name>
</gene>
<organism evidence="2 3">
    <name type="scientific">Pontibacter saemangeumensis</name>
    <dbReference type="NCBI Taxonomy" id="1084525"/>
    <lineage>
        <taxon>Bacteria</taxon>
        <taxon>Pseudomonadati</taxon>
        <taxon>Bacteroidota</taxon>
        <taxon>Cytophagia</taxon>
        <taxon>Cytophagales</taxon>
        <taxon>Hymenobacteraceae</taxon>
        <taxon>Pontibacter</taxon>
    </lineage>
</organism>
<dbReference type="Gene3D" id="2.20.110.10">
    <property type="entry name" value="Histone H3 K4-specific methyltransferase SET7/9 N-terminal domain"/>
    <property type="match status" value="2"/>
</dbReference>
<proteinExistence type="predicted"/>
<name>A0ABP8L9Z3_9BACT</name>
<feature type="signal peptide" evidence="1">
    <location>
        <begin position="1"/>
        <end position="25"/>
    </location>
</feature>
<feature type="chain" id="PRO_5047124527" description="Antitoxin component YwqK of the YwqJK toxin-antitoxin module" evidence="1">
    <location>
        <begin position="26"/>
        <end position="292"/>
    </location>
</feature>
<dbReference type="InterPro" id="IPR011652">
    <property type="entry name" value="MORN_2"/>
</dbReference>
<keyword evidence="3" id="KW-1185">Reference proteome</keyword>
<reference evidence="3" key="1">
    <citation type="journal article" date="2019" name="Int. J. Syst. Evol. Microbiol.">
        <title>The Global Catalogue of Microorganisms (GCM) 10K type strain sequencing project: providing services to taxonomists for standard genome sequencing and annotation.</title>
        <authorList>
            <consortium name="The Broad Institute Genomics Platform"/>
            <consortium name="The Broad Institute Genome Sequencing Center for Infectious Disease"/>
            <person name="Wu L."/>
            <person name="Ma J."/>
        </authorList>
    </citation>
    <scope>NUCLEOTIDE SEQUENCE [LARGE SCALE GENOMIC DNA]</scope>
    <source>
        <strain evidence="3">JCM 17926</strain>
    </source>
</reference>
<evidence type="ECO:0000256" key="1">
    <source>
        <dbReference type="SAM" id="SignalP"/>
    </source>
</evidence>
<sequence length="292" mass="33913">MNYNIMSKIKLITIFLLAICYTGRSQDTTYFDVDWNITHGGEYSFYRVTSPYKTMFNVTDYYASGKVKMKGYSLSKDSLTEQGIFTYYFANGLIENKITYKDDQKHGPYSLYYTSGALKETGTHKEDKISGKNVQYFENGNIKRKAKLNNGKYNGKMVYYNENGVMIGKGRCKDDVWDGKWTKYDNNGEKVTGIHYGTSFKLKECRININPTTYVWSLFDKEEYVGYDSYLIRCVSSITNKKNPIIKAPEIRLLSIKNKELFNDFYKNEALKKSYNIEFSDKALSLKESFVL</sequence>
<evidence type="ECO:0008006" key="4">
    <source>
        <dbReference type="Google" id="ProtNLM"/>
    </source>
</evidence>
<dbReference type="Pfam" id="PF07661">
    <property type="entry name" value="MORN_2"/>
    <property type="match status" value="2"/>
</dbReference>
<dbReference type="RefSeq" id="WP_345156625.1">
    <property type="nucleotide sequence ID" value="NZ_BAABHC010000002.1"/>
</dbReference>
<protein>
    <recommendedName>
        <fullName evidence="4">Antitoxin component YwqK of the YwqJK toxin-antitoxin module</fullName>
    </recommendedName>
</protein>
<dbReference type="EMBL" id="BAABHC010000002">
    <property type="protein sequence ID" value="GAA4425010.1"/>
    <property type="molecule type" value="Genomic_DNA"/>
</dbReference>
<dbReference type="Proteomes" id="UP001500552">
    <property type="component" value="Unassembled WGS sequence"/>
</dbReference>
<comment type="caution">
    <text evidence="2">The sequence shown here is derived from an EMBL/GenBank/DDBJ whole genome shotgun (WGS) entry which is preliminary data.</text>
</comment>
<evidence type="ECO:0000313" key="3">
    <source>
        <dbReference type="Proteomes" id="UP001500552"/>
    </source>
</evidence>
<evidence type="ECO:0000313" key="2">
    <source>
        <dbReference type="EMBL" id="GAA4425010.1"/>
    </source>
</evidence>